<accession>A0A1F4YE70</accession>
<protein>
    <recommendedName>
        <fullName evidence="1">Aminoglycoside phosphotransferase domain-containing protein</fullName>
    </recommendedName>
</protein>
<dbReference type="Pfam" id="PF01636">
    <property type="entry name" value="APH"/>
    <property type="match status" value="1"/>
</dbReference>
<dbReference type="EMBL" id="MEXH01000022">
    <property type="protein sequence ID" value="OGC92056.1"/>
    <property type="molecule type" value="Genomic_DNA"/>
</dbReference>
<dbReference type="InterPro" id="IPR011009">
    <property type="entry name" value="Kinase-like_dom_sf"/>
</dbReference>
<sequence>MRNFEKNRKLILSKLEIGEKDFLGKGVESFVYGYGENQVVRILKEGNPKYLRSLRELQESISRSDLPVKTSLITDVGELNGTTYTVERRMEGQNLSKIFDTYSSEQKETVLRQYFDLPIELTKVDVEGFEFGQMVDTKDKVSANGWQTFLLKKVKQKTDLVREQLEKDVLGFEGKLGVFTRLVDTKLGGVEKNLVHGDYFYDNVMANREARITGILDFSGWTTVVGDFRLDVCGAIIFLEHSEKFVKYQQLLTEIAKSRYGEDIVWFIDFYRIYYSLFLSDSYLYLRPLYDWCVKNLNDENLWRRVG</sequence>
<dbReference type="Gene3D" id="3.30.200.150">
    <property type="match status" value="1"/>
</dbReference>
<comment type="caution">
    <text evidence="2">The sequence shown here is derived from an EMBL/GenBank/DDBJ whole genome shotgun (WGS) entry which is preliminary data.</text>
</comment>
<dbReference type="Proteomes" id="UP000178176">
    <property type="component" value="Unassembled WGS sequence"/>
</dbReference>
<evidence type="ECO:0000259" key="1">
    <source>
        <dbReference type="Pfam" id="PF01636"/>
    </source>
</evidence>
<dbReference type="InterPro" id="IPR002575">
    <property type="entry name" value="Aminoglycoside_PTrfase"/>
</dbReference>
<organism evidence="2 3">
    <name type="scientific">Candidatus Amesbacteria bacterium RIFCSPHIGHO2_01_FULL_48_32b</name>
    <dbReference type="NCBI Taxonomy" id="1797253"/>
    <lineage>
        <taxon>Bacteria</taxon>
        <taxon>Candidatus Amesiibacteriota</taxon>
    </lineage>
</organism>
<name>A0A1F4YE70_9BACT</name>
<dbReference type="PANTHER" id="PTHR21310">
    <property type="entry name" value="AMINOGLYCOSIDE PHOSPHOTRANSFERASE-RELATED-RELATED"/>
    <property type="match status" value="1"/>
</dbReference>
<evidence type="ECO:0000313" key="3">
    <source>
        <dbReference type="Proteomes" id="UP000178176"/>
    </source>
</evidence>
<dbReference type="AlphaFoldDB" id="A0A1F4YE70"/>
<evidence type="ECO:0000313" key="2">
    <source>
        <dbReference type="EMBL" id="OGC92056.1"/>
    </source>
</evidence>
<proteinExistence type="predicted"/>
<dbReference type="SUPFAM" id="SSF56112">
    <property type="entry name" value="Protein kinase-like (PK-like)"/>
    <property type="match status" value="1"/>
</dbReference>
<feature type="domain" description="Aminoglycoside phosphotransferase" evidence="1">
    <location>
        <begin position="52"/>
        <end position="232"/>
    </location>
</feature>
<gene>
    <name evidence="2" type="ORF">A2876_01665</name>
</gene>
<dbReference type="InterPro" id="IPR051678">
    <property type="entry name" value="AGP_Transferase"/>
</dbReference>
<dbReference type="Gene3D" id="3.90.1200.10">
    <property type="match status" value="1"/>
</dbReference>
<reference evidence="2 3" key="1">
    <citation type="journal article" date="2016" name="Nat. Commun.">
        <title>Thousands of microbial genomes shed light on interconnected biogeochemical processes in an aquifer system.</title>
        <authorList>
            <person name="Anantharaman K."/>
            <person name="Brown C.T."/>
            <person name="Hug L.A."/>
            <person name="Sharon I."/>
            <person name="Castelle C.J."/>
            <person name="Probst A.J."/>
            <person name="Thomas B.C."/>
            <person name="Singh A."/>
            <person name="Wilkins M.J."/>
            <person name="Karaoz U."/>
            <person name="Brodie E.L."/>
            <person name="Williams K.H."/>
            <person name="Hubbard S.S."/>
            <person name="Banfield J.F."/>
        </authorList>
    </citation>
    <scope>NUCLEOTIDE SEQUENCE [LARGE SCALE GENOMIC DNA]</scope>
</reference>